<evidence type="ECO:0000256" key="2">
    <source>
        <dbReference type="SAM" id="MobiDB-lite"/>
    </source>
</evidence>
<feature type="domain" description="CCHC-type" evidence="3">
    <location>
        <begin position="287"/>
        <end position="301"/>
    </location>
</feature>
<dbReference type="Proteomes" id="UP001187415">
    <property type="component" value="Unassembled WGS sequence"/>
</dbReference>
<dbReference type="InterPro" id="IPR005162">
    <property type="entry name" value="Retrotrans_gag_dom"/>
</dbReference>
<evidence type="ECO:0000259" key="3">
    <source>
        <dbReference type="PROSITE" id="PS50158"/>
    </source>
</evidence>
<dbReference type="GO" id="GO:0003676">
    <property type="term" value="F:nucleic acid binding"/>
    <property type="evidence" value="ECO:0007669"/>
    <property type="project" value="InterPro"/>
</dbReference>
<dbReference type="GO" id="GO:0008270">
    <property type="term" value="F:zinc ion binding"/>
    <property type="evidence" value="ECO:0007669"/>
    <property type="project" value="UniProtKB-KW"/>
</dbReference>
<sequence>MDPAESQRAQGAWQPHEVQFGQTQQRVEENSRRLDSLCSRFEQALTLSSFASSPDCRMAPPERFSGEPDKCRTFVSSLSLFFELQPSTYPTERSRVAYAISLLSGKAHEWGMAEWDNRSECVRSYEAFSEELTFVFNPSASRRASSSRLFRLTQSSSSVTDYTVEFRTLAASANWREETLFDKYYEGLSCRIKDEMAARTLPSSLRGLIELAVAIDQRLQERQAERQTDRRVERLLERSPAILPANPTSPVHRPTDQHPSGQEEPMQVGRVKLSAAERQRRIVEGLCLYCGESGHRVRLCPLNDKARQPTGRR</sequence>
<protein>
    <recommendedName>
        <fullName evidence="3">CCHC-type domain-containing protein</fullName>
    </recommendedName>
</protein>
<feature type="compositionally biased region" description="Basic and acidic residues" evidence="2">
    <location>
        <begin position="222"/>
        <end position="237"/>
    </location>
</feature>
<dbReference type="PANTHER" id="PTHR15503">
    <property type="entry name" value="LDOC1 RELATED"/>
    <property type="match status" value="1"/>
</dbReference>
<feature type="region of interest" description="Disordered" evidence="2">
    <location>
        <begin position="222"/>
        <end position="268"/>
    </location>
</feature>
<dbReference type="InterPro" id="IPR036875">
    <property type="entry name" value="Znf_CCHC_sf"/>
</dbReference>
<organism evidence="4 5">
    <name type="scientific">Channa striata</name>
    <name type="common">Snakehead murrel</name>
    <name type="synonym">Ophicephalus striatus</name>
    <dbReference type="NCBI Taxonomy" id="64152"/>
    <lineage>
        <taxon>Eukaryota</taxon>
        <taxon>Metazoa</taxon>
        <taxon>Chordata</taxon>
        <taxon>Craniata</taxon>
        <taxon>Vertebrata</taxon>
        <taxon>Euteleostomi</taxon>
        <taxon>Actinopterygii</taxon>
        <taxon>Neopterygii</taxon>
        <taxon>Teleostei</taxon>
        <taxon>Neoteleostei</taxon>
        <taxon>Acanthomorphata</taxon>
        <taxon>Anabantaria</taxon>
        <taxon>Anabantiformes</taxon>
        <taxon>Channoidei</taxon>
        <taxon>Channidae</taxon>
        <taxon>Channa</taxon>
    </lineage>
</organism>
<keyword evidence="1" id="KW-0863">Zinc-finger</keyword>
<evidence type="ECO:0000313" key="4">
    <source>
        <dbReference type="EMBL" id="KAK2847471.1"/>
    </source>
</evidence>
<evidence type="ECO:0000256" key="1">
    <source>
        <dbReference type="PROSITE-ProRule" id="PRU00047"/>
    </source>
</evidence>
<dbReference type="PANTHER" id="PTHR15503:SF36">
    <property type="entry name" value="RETROTRANSPOSON GAG-LIKE PROTEIN 5"/>
    <property type="match status" value="1"/>
</dbReference>
<evidence type="ECO:0000313" key="5">
    <source>
        <dbReference type="Proteomes" id="UP001187415"/>
    </source>
</evidence>
<dbReference type="PROSITE" id="PS50158">
    <property type="entry name" value="ZF_CCHC"/>
    <property type="match status" value="1"/>
</dbReference>
<dbReference type="InterPro" id="IPR001878">
    <property type="entry name" value="Znf_CCHC"/>
</dbReference>
<reference evidence="4" key="1">
    <citation type="submission" date="2023-07" db="EMBL/GenBank/DDBJ databases">
        <title>Chromosome-level Genome Assembly of Striped Snakehead (Channa striata).</title>
        <authorList>
            <person name="Liu H."/>
        </authorList>
    </citation>
    <scope>NUCLEOTIDE SEQUENCE</scope>
    <source>
        <strain evidence="4">Gz</strain>
        <tissue evidence="4">Muscle</tissue>
    </source>
</reference>
<name>A0AA88N322_CHASR</name>
<dbReference type="InterPro" id="IPR032567">
    <property type="entry name" value="RTL1-rel"/>
</dbReference>
<dbReference type="AlphaFoldDB" id="A0AA88N322"/>
<keyword evidence="1" id="KW-0479">Metal-binding</keyword>
<keyword evidence="1" id="KW-0862">Zinc</keyword>
<keyword evidence="5" id="KW-1185">Reference proteome</keyword>
<dbReference type="SUPFAM" id="SSF57756">
    <property type="entry name" value="Retrovirus zinc finger-like domains"/>
    <property type="match status" value="1"/>
</dbReference>
<dbReference type="Pfam" id="PF03732">
    <property type="entry name" value="Retrotrans_gag"/>
    <property type="match status" value="1"/>
</dbReference>
<gene>
    <name evidence="4" type="ORF">Q5P01_010470</name>
</gene>
<feature type="region of interest" description="Disordered" evidence="2">
    <location>
        <begin position="1"/>
        <end position="26"/>
    </location>
</feature>
<proteinExistence type="predicted"/>
<accession>A0AA88N322</accession>
<comment type="caution">
    <text evidence="4">The sequence shown here is derived from an EMBL/GenBank/DDBJ whole genome shotgun (WGS) entry which is preliminary data.</text>
</comment>
<dbReference type="EMBL" id="JAUPFM010000007">
    <property type="protein sequence ID" value="KAK2847471.1"/>
    <property type="molecule type" value="Genomic_DNA"/>
</dbReference>